<keyword evidence="2" id="KW-1185">Reference proteome</keyword>
<protein>
    <submittedName>
        <fullName evidence="1">Uncharacterized protein</fullName>
    </submittedName>
</protein>
<gene>
    <name evidence="1" type="ORF">DSO57_1027859</name>
</gene>
<name>A0ACC2T1X2_9FUNG</name>
<sequence>MTRLGLIWMLCLAIVRGAAIVRENSVMPWSSASKNGTSPWPLGRHYFTSARDNFEWFNSPGKDFSTLHVTLMNPTPTNPNRMRQIKITGPRPHFSLMADTGTMVTYVVDINDEFIVEDFDGLNHQDPLYSITGPAAAFTEVTNQDGTITLRVDSHSSNLTVNFLSINMEKTDFKRVNNQPSIITYYILFFASNSSQAFLP</sequence>
<reference evidence="1" key="1">
    <citation type="submission" date="2022-04" db="EMBL/GenBank/DDBJ databases">
        <title>Genome of the entomopathogenic fungus Entomophthora muscae.</title>
        <authorList>
            <person name="Elya C."/>
            <person name="Lovett B.R."/>
            <person name="Lee E."/>
            <person name="Macias A.M."/>
            <person name="Hajek A.E."/>
            <person name="De Bivort B.L."/>
            <person name="Kasson M.T."/>
            <person name="De Fine Licht H.H."/>
            <person name="Stajich J.E."/>
        </authorList>
    </citation>
    <scope>NUCLEOTIDE SEQUENCE</scope>
    <source>
        <strain evidence="1">Berkeley</strain>
    </source>
</reference>
<proteinExistence type="predicted"/>
<dbReference type="Proteomes" id="UP001165960">
    <property type="component" value="Unassembled WGS sequence"/>
</dbReference>
<accession>A0ACC2T1X2</accession>
<organism evidence="1 2">
    <name type="scientific">Entomophthora muscae</name>
    <dbReference type="NCBI Taxonomy" id="34485"/>
    <lineage>
        <taxon>Eukaryota</taxon>
        <taxon>Fungi</taxon>
        <taxon>Fungi incertae sedis</taxon>
        <taxon>Zoopagomycota</taxon>
        <taxon>Entomophthoromycotina</taxon>
        <taxon>Entomophthoromycetes</taxon>
        <taxon>Entomophthorales</taxon>
        <taxon>Entomophthoraceae</taxon>
        <taxon>Entomophthora</taxon>
    </lineage>
</organism>
<comment type="caution">
    <text evidence="1">The sequence shown here is derived from an EMBL/GenBank/DDBJ whole genome shotgun (WGS) entry which is preliminary data.</text>
</comment>
<evidence type="ECO:0000313" key="1">
    <source>
        <dbReference type="EMBL" id="KAJ9068516.1"/>
    </source>
</evidence>
<dbReference type="EMBL" id="QTSX02003723">
    <property type="protein sequence ID" value="KAJ9068516.1"/>
    <property type="molecule type" value="Genomic_DNA"/>
</dbReference>
<evidence type="ECO:0000313" key="2">
    <source>
        <dbReference type="Proteomes" id="UP001165960"/>
    </source>
</evidence>